<keyword evidence="1" id="KW-0378">Hydrolase</keyword>
<feature type="domain" description="Alpha/beta hydrolase fold-3" evidence="2">
    <location>
        <begin position="213"/>
        <end position="429"/>
    </location>
</feature>
<protein>
    <recommendedName>
        <fullName evidence="2">Alpha/beta hydrolase fold-3 domain-containing protein</fullName>
    </recommendedName>
</protein>
<dbReference type="OrthoDB" id="2152029at2759"/>
<dbReference type="Gene3D" id="3.40.50.1820">
    <property type="entry name" value="alpha/beta hydrolase"/>
    <property type="match status" value="1"/>
</dbReference>
<name>A0A1M3T894_ASPLC</name>
<reference evidence="4" key="1">
    <citation type="journal article" date="2017" name="Genome Biol.">
        <title>Comparative genomics reveals high biological diversity and specific adaptations in the industrially and medically important fungal genus Aspergillus.</title>
        <authorList>
            <person name="de Vries R.P."/>
            <person name="Riley R."/>
            <person name="Wiebenga A."/>
            <person name="Aguilar-Osorio G."/>
            <person name="Amillis S."/>
            <person name="Uchima C.A."/>
            <person name="Anderluh G."/>
            <person name="Asadollahi M."/>
            <person name="Askin M."/>
            <person name="Barry K."/>
            <person name="Battaglia E."/>
            <person name="Bayram O."/>
            <person name="Benocci T."/>
            <person name="Braus-Stromeyer S.A."/>
            <person name="Caldana C."/>
            <person name="Canovas D."/>
            <person name="Cerqueira G.C."/>
            <person name="Chen F."/>
            <person name="Chen W."/>
            <person name="Choi C."/>
            <person name="Clum A."/>
            <person name="Dos Santos R.A."/>
            <person name="Damasio A.R."/>
            <person name="Diallinas G."/>
            <person name="Emri T."/>
            <person name="Fekete E."/>
            <person name="Flipphi M."/>
            <person name="Freyberg S."/>
            <person name="Gallo A."/>
            <person name="Gournas C."/>
            <person name="Habgood R."/>
            <person name="Hainaut M."/>
            <person name="Harispe M.L."/>
            <person name="Henrissat B."/>
            <person name="Hilden K.S."/>
            <person name="Hope R."/>
            <person name="Hossain A."/>
            <person name="Karabika E."/>
            <person name="Karaffa L."/>
            <person name="Karanyi Z."/>
            <person name="Krasevec N."/>
            <person name="Kuo A."/>
            <person name="Kusch H."/>
            <person name="LaButti K."/>
            <person name="Lagendijk E.L."/>
            <person name="Lapidus A."/>
            <person name="Levasseur A."/>
            <person name="Lindquist E."/>
            <person name="Lipzen A."/>
            <person name="Logrieco A.F."/>
            <person name="MacCabe A."/>
            <person name="Maekelae M.R."/>
            <person name="Malavazi I."/>
            <person name="Melin P."/>
            <person name="Meyer V."/>
            <person name="Mielnichuk N."/>
            <person name="Miskei M."/>
            <person name="Molnar A.P."/>
            <person name="Mule G."/>
            <person name="Ngan C.Y."/>
            <person name="Orejas M."/>
            <person name="Orosz E."/>
            <person name="Ouedraogo J.P."/>
            <person name="Overkamp K.M."/>
            <person name="Park H.-S."/>
            <person name="Perrone G."/>
            <person name="Piumi F."/>
            <person name="Punt P.J."/>
            <person name="Ram A.F."/>
            <person name="Ramon A."/>
            <person name="Rauscher S."/>
            <person name="Record E."/>
            <person name="Riano-Pachon D.M."/>
            <person name="Robert V."/>
            <person name="Roehrig J."/>
            <person name="Ruller R."/>
            <person name="Salamov A."/>
            <person name="Salih N.S."/>
            <person name="Samson R.A."/>
            <person name="Sandor E."/>
            <person name="Sanguinetti M."/>
            <person name="Schuetze T."/>
            <person name="Sepcic K."/>
            <person name="Shelest E."/>
            <person name="Sherlock G."/>
            <person name="Sophianopoulou V."/>
            <person name="Squina F.M."/>
            <person name="Sun H."/>
            <person name="Susca A."/>
            <person name="Todd R.B."/>
            <person name="Tsang A."/>
            <person name="Unkles S.E."/>
            <person name="van de Wiele N."/>
            <person name="van Rossen-Uffink D."/>
            <person name="Oliveira J.V."/>
            <person name="Vesth T.C."/>
            <person name="Visser J."/>
            <person name="Yu J.-H."/>
            <person name="Zhou M."/>
            <person name="Andersen M.R."/>
            <person name="Archer D.B."/>
            <person name="Baker S.E."/>
            <person name="Benoit I."/>
            <person name="Brakhage A.A."/>
            <person name="Braus G.H."/>
            <person name="Fischer R."/>
            <person name="Frisvad J.C."/>
            <person name="Goldman G.H."/>
            <person name="Houbraken J."/>
            <person name="Oakley B."/>
            <person name="Pocsi I."/>
            <person name="Scazzocchio C."/>
            <person name="Seiboth B."/>
            <person name="vanKuyk P.A."/>
            <person name="Wortman J."/>
            <person name="Dyer P.S."/>
            <person name="Grigoriev I.V."/>
        </authorList>
    </citation>
    <scope>NUCLEOTIDE SEQUENCE [LARGE SCALE GENOMIC DNA]</scope>
    <source>
        <strain evidence="4">CBS 106.47</strain>
    </source>
</reference>
<dbReference type="EMBL" id="KV878247">
    <property type="protein sequence ID" value="OJZ82984.1"/>
    <property type="molecule type" value="Genomic_DNA"/>
</dbReference>
<accession>A0A1M3T894</accession>
<dbReference type="Proteomes" id="UP000184063">
    <property type="component" value="Unassembled WGS sequence"/>
</dbReference>
<evidence type="ECO:0000313" key="3">
    <source>
        <dbReference type="EMBL" id="OJZ82984.1"/>
    </source>
</evidence>
<gene>
    <name evidence="3" type="ORF">ASPFODRAFT_64127</name>
</gene>
<evidence type="ECO:0000259" key="2">
    <source>
        <dbReference type="Pfam" id="PF07859"/>
    </source>
</evidence>
<sequence>MQLTWPRLQMQRNDESEAILKDRNRRPLGHQKWTWRSAANPSQNGNPCDPHMRLNRIGLLDFLQFRLGDTVAREDLNSLSHSQDVAITVNSTCYLETGILPEMIAPKISLSLAEKLDLLPALASITLTVFWALLTSLWRSAAYPKTLVLHIGYAAFRKATARLTVAQMQYALPTTDQNYERYVRKHKLPSKTVDLGDGALGHWIGDPKADNILIWYHGGGFALPANRGYFQFFLNLITHLRKYHNKSLSIFTLTYTLAPGATYPTQLRQATSALRHILTTHSPSQILLGGDSAGGNLVGGVLSHLAHHHPQITPIPCEESLRGAIMIAPWTSLASDYTDQEIDSRGDLITPAVAGPWAQAYLGSGERDHYTDLSSAPAEWFESFPVEKVLVCGGGREILLPVIEGFVEKLREGFKGEMEFCVGEGEGHVAPIYNLYIGEKEETGQGMRVRGWLGETL</sequence>
<dbReference type="InterPro" id="IPR050300">
    <property type="entry name" value="GDXG_lipolytic_enzyme"/>
</dbReference>
<dbReference type="Pfam" id="PF07859">
    <property type="entry name" value="Abhydrolase_3"/>
    <property type="match status" value="1"/>
</dbReference>
<dbReference type="VEuPathDB" id="FungiDB:ASPFODRAFT_64127"/>
<dbReference type="GO" id="GO:0016787">
    <property type="term" value="F:hydrolase activity"/>
    <property type="evidence" value="ECO:0007669"/>
    <property type="project" value="UniProtKB-KW"/>
</dbReference>
<dbReference type="SUPFAM" id="SSF53474">
    <property type="entry name" value="alpha/beta-Hydrolases"/>
    <property type="match status" value="1"/>
</dbReference>
<evidence type="ECO:0000313" key="4">
    <source>
        <dbReference type="Proteomes" id="UP000184063"/>
    </source>
</evidence>
<evidence type="ECO:0000256" key="1">
    <source>
        <dbReference type="ARBA" id="ARBA00022801"/>
    </source>
</evidence>
<dbReference type="PANTHER" id="PTHR48081">
    <property type="entry name" value="AB HYDROLASE SUPERFAMILY PROTEIN C4A8.06C"/>
    <property type="match status" value="1"/>
</dbReference>
<proteinExistence type="predicted"/>
<organism evidence="3 4">
    <name type="scientific">Aspergillus luchuensis (strain CBS 106.47)</name>
    <dbReference type="NCBI Taxonomy" id="1137211"/>
    <lineage>
        <taxon>Eukaryota</taxon>
        <taxon>Fungi</taxon>
        <taxon>Dikarya</taxon>
        <taxon>Ascomycota</taxon>
        <taxon>Pezizomycotina</taxon>
        <taxon>Eurotiomycetes</taxon>
        <taxon>Eurotiomycetidae</taxon>
        <taxon>Eurotiales</taxon>
        <taxon>Aspergillaceae</taxon>
        <taxon>Aspergillus</taxon>
        <taxon>Aspergillus subgen. Circumdati</taxon>
    </lineage>
</organism>
<dbReference type="AlphaFoldDB" id="A0A1M3T894"/>
<dbReference type="PANTHER" id="PTHR48081:SF21">
    <property type="entry name" value="LIPASE_THIOESTERASE FAMILY PROTEIN (AFU_ORTHOLOGUE AFUA_8G02590)"/>
    <property type="match status" value="1"/>
</dbReference>
<dbReference type="InterPro" id="IPR013094">
    <property type="entry name" value="AB_hydrolase_3"/>
</dbReference>
<dbReference type="InterPro" id="IPR029058">
    <property type="entry name" value="AB_hydrolase_fold"/>
</dbReference>